<evidence type="ECO:0000313" key="2">
    <source>
        <dbReference type="EMBL" id="GGU18433.1"/>
    </source>
</evidence>
<keyword evidence="1" id="KW-0802">TPR repeat</keyword>
<evidence type="ECO:0000256" key="1">
    <source>
        <dbReference type="PROSITE-ProRule" id="PRU00339"/>
    </source>
</evidence>
<dbReference type="InterPro" id="IPR019734">
    <property type="entry name" value="TPR_rpt"/>
</dbReference>
<name>A0ABQ2UE83_9PSEU</name>
<evidence type="ECO:0000313" key="3">
    <source>
        <dbReference type="Proteomes" id="UP000649573"/>
    </source>
</evidence>
<dbReference type="Pfam" id="PF13374">
    <property type="entry name" value="TPR_10"/>
    <property type="match status" value="1"/>
</dbReference>
<dbReference type="PRINTS" id="PR00364">
    <property type="entry name" value="DISEASERSIST"/>
</dbReference>
<dbReference type="RefSeq" id="WP_189252122.1">
    <property type="nucleotide sequence ID" value="NZ_BMRE01000001.1"/>
</dbReference>
<dbReference type="PROSITE" id="PS50005">
    <property type="entry name" value="TPR"/>
    <property type="match status" value="1"/>
</dbReference>
<dbReference type="SMART" id="SM00028">
    <property type="entry name" value="TPR"/>
    <property type="match status" value="6"/>
</dbReference>
<accession>A0ABQ2UE83</accession>
<dbReference type="Pfam" id="PF13424">
    <property type="entry name" value="TPR_12"/>
    <property type="match status" value="2"/>
</dbReference>
<dbReference type="Gene3D" id="1.25.40.10">
    <property type="entry name" value="Tetratricopeptide repeat domain"/>
    <property type="match status" value="1"/>
</dbReference>
<reference evidence="3" key="1">
    <citation type="journal article" date="2019" name="Int. J. Syst. Evol. Microbiol.">
        <title>The Global Catalogue of Microorganisms (GCM) 10K type strain sequencing project: providing services to taxonomists for standard genome sequencing and annotation.</title>
        <authorList>
            <consortium name="The Broad Institute Genomics Platform"/>
            <consortium name="The Broad Institute Genome Sequencing Center for Infectious Disease"/>
            <person name="Wu L."/>
            <person name="Ma J."/>
        </authorList>
    </citation>
    <scope>NUCLEOTIDE SEQUENCE [LARGE SCALE GENOMIC DNA]</scope>
    <source>
        <strain evidence="3">JCM 3296</strain>
    </source>
</reference>
<dbReference type="SUPFAM" id="SSF48452">
    <property type="entry name" value="TPR-like"/>
    <property type="match status" value="2"/>
</dbReference>
<dbReference type="PANTHER" id="PTHR47691:SF3">
    <property type="entry name" value="HTH-TYPE TRANSCRIPTIONAL REGULATOR RV0890C-RELATED"/>
    <property type="match status" value="1"/>
</dbReference>
<proteinExistence type="predicted"/>
<sequence length="858" mass="91909">MSAGPRPDDAHALDELIAALRALKVWAGNPSLRQMEKLSGLARSTLADALSPRRKTAPTLEVFRGLLRAFKVPEDEIEPWLAAWRRVQAEPARAPVVPAVVPRQLPAAVPGFTGRAKAFKELTALLEGGSRLAVVCGIPGVGKTALAVQWAHQVANRFPDGQLYLDLRGYSSGPPVTPDQALALAIRAFGVPGEDIPLQQDAMIGMYRSITSDKRVLVMVDNAPSAAHVRPLVPGGPGCMTVVTSRDRLGGLVARDGAHRLELGVLTPEEAPAVVIGVLGPERVLREEAAVEELVRLCGHLPLALRIVAANLADRPHQTIAELMAELTAGDRLTALEVEGDSDAAVRTTFDHSYAALDPAARMLFRRMGMAPGPELPARAAAALLDGQDAEAALRTLVAAHLVEVRSAGRYGLHDLLRLYARERYAAEEDQTDESISRLYAQYLDMAVAAARAVRPDFSVLATSTPRHTFANATEALQWFDAERSTVVTAVEQAESLGQAPMAWLLTDALRGCYWLRRHTAEWLAIAQVGLAAAAGNPSASAAMHLSLGTAHWGAGDHRAAATHFEQAVEFSRAAGDRFREFSTLGNLGGVYSELGSLEEAADCLRRELAFYTEIGDTARRARSLGNLGLTEMRLGRLVEAATDLKLAVDLREEIGETRSAANSLGALGVVHRYLGDLDQAAHFLQRAQQLNHDHEDRVSEAAALDDLARVHRDAGRQEEALRCADQALALAKGSGRVEIDALITLAAIRGRRDDLRRARRRAVAIGYGHGEADALVELAWLDLAAGDAEAAVRDASQAHERADATGQSILAGLALVALTRAYEAQGNTAAAAETRLRAEEVLASAGYRGVRDRPNGL</sequence>
<feature type="repeat" description="TPR" evidence="1">
    <location>
        <begin position="662"/>
        <end position="695"/>
    </location>
</feature>
<comment type="caution">
    <text evidence="2">The sequence shown here is derived from an EMBL/GenBank/DDBJ whole genome shotgun (WGS) entry which is preliminary data.</text>
</comment>
<dbReference type="InterPro" id="IPR027417">
    <property type="entry name" value="P-loop_NTPase"/>
</dbReference>
<dbReference type="Proteomes" id="UP000649573">
    <property type="component" value="Unassembled WGS sequence"/>
</dbReference>
<dbReference type="InterPro" id="IPR011990">
    <property type="entry name" value="TPR-like_helical_dom_sf"/>
</dbReference>
<dbReference type="PANTHER" id="PTHR47691">
    <property type="entry name" value="REGULATOR-RELATED"/>
    <property type="match status" value="1"/>
</dbReference>
<organism evidence="2 3">
    <name type="scientific">Lentzea flava</name>
    <dbReference type="NCBI Taxonomy" id="103732"/>
    <lineage>
        <taxon>Bacteria</taxon>
        <taxon>Bacillati</taxon>
        <taxon>Actinomycetota</taxon>
        <taxon>Actinomycetes</taxon>
        <taxon>Pseudonocardiales</taxon>
        <taxon>Pseudonocardiaceae</taxon>
        <taxon>Lentzea</taxon>
    </lineage>
</organism>
<dbReference type="SUPFAM" id="SSF52540">
    <property type="entry name" value="P-loop containing nucleoside triphosphate hydrolases"/>
    <property type="match status" value="1"/>
</dbReference>
<dbReference type="Gene3D" id="3.40.50.300">
    <property type="entry name" value="P-loop containing nucleotide triphosphate hydrolases"/>
    <property type="match status" value="1"/>
</dbReference>
<protein>
    <submittedName>
        <fullName evidence="2">NTPase</fullName>
    </submittedName>
</protein>
<keyword evidence="3" id="KW-1185">Reference proteome</keyword>
<gene>
    <name evidence="2" type="ORF">GCM10010178_08190</name>
</gene>
<dbReference type="EMBL" id="BMRE01000001">
    <property type="protein sequence ID" value="GGU18433.1"/>
    <property type="molecule type" value="Genomic_DNA"/>
</dbReference>